<comment type="similarity">
    <text evidence="2">Belongs to the GSP F family.</text>
</comment>
<keyword evidence="3" id="KW-1003">Cell membrane</keyword>
<reference evidence="10" key="1">
    <citation type="journal article" date="2019" name="Int. J. Syst. Evol. Microbiol.">
        <title>The Global Catalogue of Microorganisms (GCM) 10K type strain sequencing project: providing services to taxonomists for standard genome sequencing and annotation.</title>
        <authorList>
            <consortium name="The Broad Institute Genomics Platform"/>
            <consortium name="The Broad Institute Genome Sequencing Center for Infectious Disease"/>
            <person name="Wu L."/>
            <person name="Ma J."/>
        </authorList>
    </citation>
    <scope>NUCLEOTIDE SEQUENCE [LARGE SCALE GENOMIC DNA]</scope>
    <source>
        <strain evidence="10">JCM 15089</strain>
    </source>
</reference>
<keyword evidence="6 7" id="KW-0472">Membrane</keyword>
<protein>
    <submittedName>
        <fullName evidence="9">MSHA fimbrial biogenesis protein MshG</fullName>
    </submittedName>
</protein>
<name>A0ABN1ENU1_9PROT</name>
<feature type="transmembrane region" description="Helical" evidence="7">
    <location>
        <begin position="384"/>
        <end position="414"/>
    </location>
</feature>
<dbReference type="InterPro" id="IPR018076">
    <property type="entry name" value="T2SS_GspF_dom"/>
</dbReference>
<dbReference type="PANTHER" id="PTHR30012:SF0">
    <property type="entry name" value="TYPE II SECRETION SYSTEM PROTEIN F-RELATED"/>
    <property type="match status" value="1"/>
</dbReference>
<dbReference type="Pfam" id="PF00482">
    <property type="entry name" value="T2SSF"/>
    <property type="match status" value="2"/>
</dbReference>
<feature type="domain" description="Type II secretion system protein GspF" evidence="8">
    <location>
        <begin position="287"/>
        <end position="408"/>
    </location>
</feature>
<dbReference type="EMBL" id="BAAADD010000005">
    <property type="protein sequence ID" value="GAA0570657.1"/>
    <property type="molecule type" value="Genomic_DNA"/>
</dbReference>
<keyword evidence="5 7" id="KW-1133">Transmembrane helix</keyword>
<evidence type="ECO:0000313" key="9">
    <source>
        <dbReference type="EMBL" id="GAA0570657.1"/>
    </source>
</evidence>
<dbReference type="Gene3D" id="1.20.81.30">
    <property type="entry name" value="Type II secretion system (T2SS), domain F"/>
    <property type="match status" value="2"/>
</dbReference>
<dbReference type="Proteomes" id="UP001499951">
    <property type="component" value="Unassembled WGS sequence"/>
</dbReference>
<evidence type="ECO:0000256" key="6">
    <source>
        <dbReference type="ARBA" id="ARBA00023136"/>
    </source>
</evidence>
<evidence type="ECO:0000256" key="3">
    <source>
        <dbReference type="ARBA" id="ARBA00022475"/>
    </source>
</evidence>
<evidence type="ECO:0000256" key="1">
    <source>
        <dbReference type="ARBA" id="ARBA00004651"/>
    </source>
</evidence>
<sequence>MNADRGHKCEVGGGNVSRIAFEAIDKSGGTVRGTLDAPDRAKALDQLIASGLTPFDIRHAHTSTSLRPGWRYIFGRRSFDYVGFLQEFAVLLKAGLPPERALTTLKALTLGANASPRIQQILEQVRGGEPVSQAFATSIPEAPSHIAGLLAAGEASGKLAEIASRVAEGLKKLKALKSRLISDLAYPCILVFSIAVVLWVMFHTVLPRLAPLFEQSAAAMPIATQVLLRLKSFFDFYGWWLFGMLIAAAIWMFRLLRTPRYRLTVDMRLLTSKWALGVPRAIEGALFCRNLQIILDGGLPLEKALGPVRDGIGNLWLKKEIAEVRTAVREGVRLSRALHSKAPSLPPVVAEFSAVGEETGRLADMMREAAELLEHHAQTRLNRLITLVSPLATLLMGGVVALLMAGIVGGILALNDVAR</sequence>
<evidence type="ECO:0000256" key="7">
    <source>
        <dbReference type="SAM" id="Phobius"/>
    </source>
</evidence>
<evidence type="ECO:0000313" key="10">
    <source>
        <dbReference type="Proteomes" id="UP001499951"/>
    </source>
</evidence>
<keyword evidence="10" id="KW-1185">Reference proteome</keyword>
<comment type="caution">
    <text evidence="9">The sequence shown here is derived from an EMBL/GenBank/DDBJ whole genome shotgun (WGS) entry which is preliminary data.</text>
</comment>
<evidence type="ECO:0000256" key="4">
    <source>
        <dbReference type="ARBA" id="ARBA00022692"/>
    </source>
</evidence>
<comment type="subcellular location">
    <subcellularLocation>
        <location evidence="1">Cell membrane</location>
        <topology evidence="1">Multi-pass membrane protein</topology>
    </subcellularLocation>
</comment>
<accession>A0ABN1ENU1</accession>
<feature type="domain" description="Type II secretion system protein GspF" evidence="8">
    <location>
        <begin position="84"/>
        <end position="207"/>
    </location>
</feature>
<dbReference type="InterPro" id="IPR003004">
    <property type="entry name" value="GspF/PilC"/>
</dbReference>
<keyword evidence="4 7" id="KW-0812">Transmembrane</keyword>
<evidence type="ECO:0000259" key="8">
    <source>
        <dbReference type="Pfam" id="PF00482"/>
    </source>
</evidence>
<dbReference type="InterPro" id="IPR042094">
    <property type="entry name" value="T2SS_GspF_sf"/>
</dbReference>
<feature type="transmembrane region" description="Helical" evidence="7">
    <location>
        <begin position="180"/>
        <end position="202"/>
    </location>
</feature>
<gene>
    <name evidence="9" type="primary">mshG</name>
    <name evidence="9" type="ORF">GCM10008942_19240</name>
</gene>
<evidence type="ECO:0000256" key="2">
    <source>
        <dbReference type="ARBA" id="ARBA00005745"/>
    </source>
</evidence>
<dbReference type="PRINTS" id="PR00812">
    <property type="entry name" value="BCTERIALGSPF"/>
</dbReference>
<evidence type="ECO:0000256" key="5">
    <source>
        <dbReference type="ARBA" id="ARBA00022989"/>
    </source>
</evidence>
<feature type="transmembrane region" description="Helical" evidence="7">
    <location>
        <begin position="237"/>
        <end position="256"/>
    </location>
</feature>
<organism evidence="9 10">
    <name type="scientific">Rhizomicrobium electricum</name>
    <dbReference type="NCBI Taxonomy" id="480070"/>
    <lineage>
        <taxon>Bacteria</taxon>
        <taxon>Pseudomonadati</taxon>
        <taxon>Pseudomonadota</taxon>
        <taxon>Alphaproteobacteria</taxon>
        <taxon>Micropepsales</taxon>
        <taxon>Micropepsaceae</taxon>
        <taxon>Rhizomicrobium</taxon>
    </lineage>
</organism>
<dbReference type="PANTHER" id="PTHR30012">
    <property type="entry name" value="GENERAL SECRETION PATHWAY PROTEIN"/>
    <property type="match status" value="1"/>
</dbReference>
<proteinExistence type="inferred from homology"/>